<proteinExistence type="predicted"/>
<organism evidence="1 2">
    <name type="scientific">Natronorubrum bangense JCM 10635</name>
    <dbReference type="NCBI Taxonomy" id="1227500"/>
    <lineage>
        <taxon>Archaea</taxon>
        <taxon>Methanobacteriati</taxon>
        <taxon>Methanobacteriota</taxon>
        <taxon>Stenosarchaea group</taxon>
        <taxon>Halobacteria</taxon>
        <taxon>Halobacteriales</taxon>
        <taxon>Natrialbaceae</taxon>
        <taxon>Natronorubrum</taxon>
    </lineage>
</organism>
<dbReference type="RefSeq" id="WP_006068117.1">
    <property type="nucleotide sequence ID" value="NZ_AOHY01000059.1"/>
</dbReference>
<keyword evidence="2" id="KW-1185">Reference proteome</keyword>
<dbReference type="PATRIC" id="fig|1227500.6.peg.4052"/>
<name>L9VZJ8_9EURY</name>
<gene>
    <name evidence="1" type="ORF">C494_20053</name>
</gene>
<evidence type="ECO:0000313" key="1">
    <source>
        <dbReference type="EMBL" id="ELY42635.1"/>
    </source>
</evidence>
<dbReference type="AlphaFoldDB" id="L9VZJ8"/>
<accession>L9VZJ8</accession>
<reference evidence="1 2" key="1">
    <citation type="journal article" date="2014" name="PLoS Genet.">
        <title>Phylogenetically driven sequencing of extremely halophilic archaea reveals strategies for static and dynamic osmo-response.</title>
        <authorList>
            <person name="Becker E.A."/>
            <person name="Seitzer P.M."/>
            <person name="Tritt A."/>
            <person name="Larsen D."/>
            <person name="Krusor M."/>
            <person name="Yao A.I."/>
            <person name="Wu D."/>
            <person name="Madern D."/>
            <person name="Eisen J.A."/>
            <person name="Darling A.E."/>
            <person name="Facciotti M.T."/>
        </authorList>
    </citation>
    <scope>NUCLEOTIDE SEQUENCE [LARGE SCALE GENOMIC DNA]</scope>
    <source>
        <strain evidence="1 2">JCM 10635</strain>
    </source>
</reference>
<evidence type="ECO:0000313" key="2">
    <source>
        <dbReference type="Proteomes" id="UP000011690"/>
    </source>
</evidence>
<protein>
    <submittedName>
        <fullName evidence="1">Uncharacterized protein</fullName>
    </submittedName>
</protein>
<dbReference type="Proteomes" id="UP000011690">
    <property type="component" value="Unassembled WGS sequence"/>
</dbReference>
<comment type="caution">
    <text evidence="1">The sequence shown here is derived from an EMBL/GenBank/DDBJ whole genome shotgun (WGS) entry which is preliminary data.</text>
</comment>
<dbReference type="EMBL" id="AOHY01000059">
    <property type="protein sequence ID" value="ELY42635.1"/>
    <property type="molecule type" value="Genomic_DNA"/>
</dbReference>
<sequence>MLLDLVEAFGDWVTDLVDTTDGLEGVNHDGVTETSELAAAFGEGGTAPISNDVQETLEFLQTPAEPTGTEQVSYGTFADAVGDAQPLSEPLSTPVETMPNGMVDYGKANQRLFREFSELSPEELNARVGNLEAQMGAQEVSSDIRSSVGASMDNLAESKAKSFDPTRYTPFETGITLSDSNVPHDPSEFQHHANGILERNGEFYREYGDGTHRPVTSDGKWK</sequence>